<dbReference type="EMBL" id="SLWS01000018">
    <property type="protein sequence ID" value="TCO46606.1"/>
    <property type="molecule type" value="Genomic_DNA"/>
</dbReference>
<protein>
    <recommendedName>
        <fullName evidence="4">Outer membrane repeat protein</fullName>
    </recommendedName>
</protein>
<reference evidence="2 3" key="1">
    <citation type="submission" date="2019-03" db="EMBL/GenBank/DDBJ databases">
        <title>Genomic Encyclopedia of Type Strains, Phase IV (KMG-IV): sequencing the most valuable type-strain genomes for metagenomic binning, comparative biology and taxonomic classification.</title>
        <authorList>
            <person name="Goeker M."/>
        </authorList>
    </citation>
    <scope>NUCLEOTIDE SEQUENCE [LARGE SCALE GENOMIC DNA]</scope>
    <source>
        <strain evidence="2 3">DSM 45934</strain>
    </source>
</reference>
<dbReference type="PANTHER" id="PTHR11319:SF35">
    <property type="entry name" value="OUTER MEMBRANE PROTEIN PMPC-RELATED"/>
    <property type="match status" value="1"/>
</dbReference>
<keyword evidence="3" id="KW-1185">Reference proteome</keyword>
<feature type="region of interest" description="Disordered" evidence="1">
    <location>
        <begin position="191"/>
        <end position="210"/>
    </location>
</feature>
<evidence type="ECO:0008006" key="4">
    <source>
        <dbReference type="Google" id="ProtNLM"/>
    </source>
</evidence>
<feature type="region of interest" description="Disordered" evidence="1">
    <location>
        <begin position="1"/>
        <end position="20"/>
    </location>
</feature>
<name>A0A4R2IQE9_9PSEU</name>
<dbReference type="SUPFAM" id="SSF51126">
    <property type="entry name" value="Pectin lyase-like"/>
    <property type="match status" value="1"/>
</dbReference>
<gene>
    <name evidence="2" type="ORF">EV192_1181</name>
</gene>
<dbReference type="PANTHER" id="PTHR11319">
    <property type="entry name" value="G PROTEIN-COUPLED RECEPTOR-RELATED"/>
    <property type="match status" value="1"/>
</dbReference>
<accession>A0A4R2IQE9</accession>
<evidence type="ECO:0000256" key="1">
    <source>
        <dbReference type="SAM" id="MobiDB-lite"/>
    </source>
</evidence>
<comment type="caution">
    <text evidence="2">The sequence shown here is derived from an EMBL/GenBank/DDBJ whole genome shotgun (WGS) entry which is preliminary data.</text>
</comment>
<organism evidence="2 3">
    <name type="scientific">Actinocrispum wychmicini</name>
    <dbReference type="NCBI Taxonomy" id="1213861"/>
    <lineage>
        <taxon>Bacteria</taxon>
        <taxon>Bacillati</taxon>
        <taxon>Actinomycetota</taxon>
        <taxon>Actinomycetes</taxon>
        <taxon>Pseudonocardiales</taxon>
        <taxon>Pseudonocardiaceae</taxon>
        <taxon>Actinocrispum</taxon>
    </lineage>
</organism>
<feature type="compositionally biased region" description="Basic and acidic residues" evidence="1">
    <location>
        <begin position="1"/>
        <end position="12"/>
    </location>
</feature>
<dbReference type="InterPro" id="IPR011050">
    <property type="entry name" value="Pectin_lyase_fold/virulence"/>
</dbReference>
<sequence length="288" mass="29152">MPPEARAEDTSKPTHVVGDGTPTSCTSQAVLTAVTAGGVITFSCGPNPVTVTLTDTAKVKANTVLDGGGRVTLSGGGKRRILTMNSPSASLTLQNLTFADGNSAGDDGGGAVYVRGGRVKVVNSRFLRNHCDPNGPDLGGAALRVNQATKSPIFVVSSTFDGGSCANGGALSGLHVSFTVLNCLITHNNATGRGANPARPGTPGGGSGGAIYTDGDQYTVRIAGSIVEDNHANEGGGAAFYVSNNRTGTMTIDSSTLRRNKSDGFETIPGIFYLGTTEKPAITSSTVS</sequence>
<proteinExistence type="predicted"/>
<evidence type="ECO:0000313" key="3">
    <source>
        <dbReference type="Proteomes" id="UP000295680"/>
    </source>
</evidence>
<dbReference type="AlphaFoldDB" id="A0A4R2IQE9"/>
<evidence type="ECO:0000313" key="2">
    <source>
        <dbReference type="EMBL" id="TCO46606.1"/>
    </source>
</evidence>
<dbReference type="Proteomes" id="UP000295680">
    <property type="component" value="Unassembled WGS sequence"/>
</dbReference>